<dbReference type="Pfam" id="PF01872">
    <property type="entry name" value="RibD_C"/>
    <property type="match status" value="1"/>
</dbReference>
<keyword evidence="1" id="KW-0472">Membrane</keyword>
<dbReference type="SUPFAM" id="SSF53597">
    <property type="entry name" value="Dihydrofolate reductase-like"/>
    <property type="match status" value="1"/>
</dbReference>
<keyword evidence="1" id="KW-1133">Transmembrane helix</keyword>
<name>A0A7T8B8S6_9SPIR</name>
<proteinExistence type="predicted"/>
<protein>
    <submittedName>
        <fullName evidence="3">Dihydrofolate reductase family protein</fullName>
    </submittedName>
</protein>
<dbReference type="Gene3D" id="3.40.430.10">
    <property type="entry name" value="Dihydrofolate Reductase, subunit A"/>
    <property type="match status" value="1"/>
</dbReference>
<organism evidence="3 4">
    <name type="scientific">Breznakiella homolactica</name>
    <dbReference type="NCBI Taxonomy" id="2798577"/>
    <lineage>
        <taxon>Bacteria</taxon>
        <taxon>Pseudomonadati</taxon>
        <taxon>Spirochaetota</taxon>
        <taxon>Spirochaetia</taxon>
        <taxon>Spirochaetales</taxon>
        <taxon>Breznakiellaceae</taxon>
        <taxon>Breznakiella</taxon>
    </lineage>
</organism>
<reference evidence="3" key="1">
    <citation type="submission" date="2021-01" db="EMBL/GenBank/DDBJ databases">
        <title>Description of Breznakiella homolactica.</title>
        <authorList>
            <person name="Song Y."/>
            <person name="Brune A."/>
        </authorList>
    </citation>
    <scope>NUCLEOTIDE SEQUENCE</scope>
    <source>
        <strain evidence="3">RmG30</strain>
    </source>
</reference>
<dbReference type="GO" id="GO:0009231">
    <property type="term" value="P:riboflavin biosynthetic process"/>
    <property type="evidence" value="ECO:0007669"/>
    <property type="project" value="InterPro"/>
</dbReference>
<accession>A0A7T8B8S6</accession>
<dbReference type="AlphaFoldDB" id="A0A7T8B8S6"/>
<dbReference type="KEGG" id="bhc:JFL75_11780"/>
<dbReference type="EMBL" id="CP067089">
    <property type="protein sequence ID" value="QQO07626.1"/>
    <property type="molecule type" value="Genomic_DNA"/>
</dbReference>
<sequence length="92" mass="10005">MDNTVLAKGDVAHEVTKLKKEDGSDIIVFGGFSFVASLVAHGLIDEYHLFINRTAIGKGQSIFRDLGKKLDLKLKAAVPFDCGISLLRYGPL</sequence>
<dbReference type="GO" id="GO:0008703">
    <property type="term" value="F:5-amino-6-(5-phosphoribosylamino)uracil reductase activity"/>
    <property type="evidence" value="ECO:0007669"/>
    <property type="project" value="InterPro"/>
</dbReference>
<evidence type="ECO:0000256" key="1">
    <source>
        <dbReference type="SAM" id="Phobius"/>
    </source>
</evidence>
<feature type="transmembrane region" description="Helical" evidence="1">
    <location>
        <begin position="26"/>
        <end position="44"/>
    </location>
</feature>
<keyword evidence="4" id="KW-1185">Reference proteome</keyword>
<feature type="domain" description="Bacterial bifunctional deaminase-reductase C-terminal" evidence="2">
    <location>
        <begin position="10"/>
        <end position="84"/>
    </location>
</feature>
<dbReference type="InterPro" id="IPR024072">
    <property type="entry name" value="DHFR-like_dom_sf"/>
</dbReference>
<keyword evidence="1" id="KW-0812">Transmembrane</keyword>
<evidence type="ECO:0000313" key="3">
    <source>
        <dbReference type="EMBL" id="QQO07626.1"/>
    </source>
</evidence>
<evidence type="ECO:0000313" key="4">
    <source>
        <dbReference type="Proteomes" id="UP000595917"/>
    </source>
</evidence>
<dbReference type="InterPro" id="IPR002734">
    <property type="entry name" value="RibDG_C"/>
</dbReference>
<gene>
    <name evidence="3" type="ORF">JFL75_11780</name>
</gene>
<dbReference type="Proteomes" id="UP000595917">
    <property type="component" value="Chromosome"/>
</dbReference>
<dbReference type="RefSeq" id="WP_215624932.1">
    <property type="nucleotide sequence ID" value="NZ_CP067089.2"/>
</dbReference>
<evidence type="ECO:0000259" key="2">
    <source>
        <dbReference type="Pfam" id="PF01872"/>
    </source>
</evidence>